<dbReference type="HOGENOM" id="CLU_079069_1_0_6"/>
<reference evidence="14 15" key="1">
    <citation type="submission" date="2014-07" db="EMBL/GenBank/DDBJ databases">
        <title>Comparative analysis of Nitrosococcus oceani genome inventories of strains from Pacific and Atlantic gyres.</title>
        <authorList>
            <person name="Lim C.K."/>
            <person name="Wang L."/>
            <person name="Sayavedra-Soto L.A."/>
            <person name="Klotz M.G."/>
        </authorList>
    </citation>
    <scope>NUCLEOTIDE SEQUENCE [LARGE SCALE GENOMIC DNA]</scope>
    <source>
        <strain evidence="14 15">C-27</strain>
    </source>
</reference>
<dbReference type="Pfam" id="PF03379">
    <property type="entry name" value="CcmB"/>
    <property type="match status" value="1"/>
</dbReference>
<dbReference type="Proteomes" id="UP000028839">
    <property type="component" value="Unassembled WGS sequence"/>
</dbReference>
<evidence type="ECO:0000313" key="14">
    <source>
        <dbReference type="EMBL" id="KFI20152.1"/>
    </source>
</evidence>
<comment type="similarity">
    <text evidence="3 12">Belongs to the CcmB/CycW/HelB family.</text>
</comment>
<evidence type="ECO:0000256" key="2">
    <source>
        <dbReference type="ARBA" id="ARBA00004429"/>
    </source>
</evidence>
<dbReference type="PIRSF" id="PIRSF002764">
    <property type="entry name" value="CcmB"/>
    <property type="match status" value="1"/>
</dbReference>
<feature type="transmembrane region" description="Helical" evidence="13">
    <location>
        <begin position="141"/>
        <end position="166"/>
    </location>
</feature>
<dbReference type="InterPro" id="IPR003544">
    <property type="entry name" value="Cyt_c_biogenesis_CcmB"/>
</dbReference>
<keyword evidence="8 13" id="KW-0812">Transmembrane</keyword>
<evidence type="ECO:0000256" key="8">
    <source>
        <dbReference type="ARBA" id="ARBA00022692"/>
    </source>
</evidence>
<evidence type="ECO:0000256" key="11">
    <source>
        <dbReference type="ARBA" id="ARBA00023136"/>
    </source>
</evidence>
<dbReference type="AlphaFoldDB" id="A0A0E2ZP80"/>
<comment type="function">
    <text evidence="1 12">Required for the export of heme to the periplasm for the biogenesis of c-type cytochromes.</text>
</comment>
<feature type="transmembrane region" description="Helical" evidence="13">
    <location>
        <begin position="66"/>
        <end position="84"/>
    </location>
</feature>
<feature type="transmembrane region" description="Helical" evidence="13">
    <location>
        <begin position="206"/>
        <end position="231"/>
    </location>
</feature>
<protein>
    <recommendedName>
        <fullName evidence="4 12">Heme exporter protein B</fullName>
    </recommendedName>
</protein>
<dbReference type="InterPro" id="IPR026031">
    <property type="entry name" value="Cyt_c_CcmB_bac"/>
</dbReference>
<evidence type="ECO:0000256" key="13">
    <source>
        <dbReference type="SAM" id="Phobius"/>
    </source>
</evidence>
<dbReference type="NCBIfam" id="TIGR01190">
    <property type="entry name" value="ccmB"/>
    <property type="match status" value="1"/>
</dbReference>
<dbReference type="GO" id="GO:1903607">
    <property type="term" value="P:cytochrome c biosynthetic process"/>
    <property type="evidence" value="ECO:0007669"/>
    <property type="project" value="TreeGrafter"/>
</dbReference>
<evidence type="ECO:0000256" key="3">
    <source>
        <dbReference type="ARBA" id="ARBA00010544"/>
    </source>
</evidence>
<evidence type="ECO:0000256" key="5">
    <source>
        <dbReference type="ARBA" id="ARBA00022448"/>
    </source>
</evidence>
<keyword evidence="6 12" id="KW-1003">Cell membrane</keyword>
<keyword evidence="11 12" id="KW-0472">Membrane</keyword>
<dbReference type="GO" id="GO:0015232">
    <property type="term" value="F:heme transmembrane transporter activity"/>
    <property type="evidence" value="ECO:0007669"/>
    <property type="project" value="InterPro"/>
</dbReference>
<dbReference type="PANTHER" id="PTHR30070:SF1">
    <property type="entry name" value="CYTOCHROME C BIOGENESIS B-RELATED"/>
    <property type="match status" value="1"/>
</dbReference>
<keyword evidence="7 12" id="KW-0997">Cell inner membrane</keyword>
<evidence type="ECO:0000313" key="15">
    <source>
        <dbReference type="Proteomes" id="UP000028839"/>
    </source>
</evidence>
<dbReference type="OrthoDB" id="9799895at2"/>
<evidence type="ECO:0000256" key="9">
    <source>
        <dbReference type="ARBA" id="ARBA00022748"/>
    </source>
</evidence>
<keyword evidence="9 12" id="KW-0201">Cytochrome c-type biogenesis</keyword>
<keyword evidence="5 12" id="KW-0813">Transport</keyword>
<sequence length="234" mass="24609">MTSLALPMNASTLSHACWWLTKRDLLLVLRHRSDAANPLLFFLMVASIFPLGIGPESGVLRQIAPGIIWIAALLATLLSLEAMFRSDFDDGSLEQLILSPHPLPILVLAKIFAHWLATGLPLILLAPLLGLIFGISGWPLVILLITLLVGTPALSLVGAVGVALTVGLRRGGLLLTLLLLPLYVPILIFSAGAVETAAQGLPADGQLYLLGALLVLAATLAPIATSAALCIRMS</sequence>
<dbReference type="PRINTS" id="PR01414">
    <property type="entry name" value="CCMBBIOGNSIS"/>
</dbReference>
<dbReference type="GO" id="GO:0005886">
    <property type="term" value="C:plasma membrane"/>
    <property type="evidence" value="ECO:0007669"/>
    <property type="project" value="UniProtKB-SubCell"/>
</dbReference>
<accession>A0A0E2ZP80</accession>
<feature type="transmembrane region" description="Helical" evidence="13">
    <location>
        <begin position="35"/>
        <end position="54"/>
    </location>
</feature>
<evidence type="ECO:0000256" key="12">
    <source>
        <dbReference type="PIRNR" id="PIRNR002764"/>
    </source>
</evidence>
<name>A0A0E2ZP80_9GAMM</name>
<evidence type="ECO:0000256" key="4">
    <source>
        <dbReference type="ARBA" id="ARBA00016452"/>
    </source>
</evidence>
<feature type="transmembrane region" description="Helical" evidence="13">
    <location>
        <begin position="173"/>
        <end position="194"/>
    </location>
</feature>
<comment type="subcellular location">
    <subcellularLocation>
        <location evidence="2">Cell inner membrane</location>
        <topology evidence="2">Multi-pass membrane protein</topology>
    </subcellularLocation>
</comment>
<evidence type="ECO:0000256" key="7">
    <source>
        <dbReference type="ARBA" id="ARBA00022519"/>
    </source>
</evidence>
<keyword evidence="10 13" id="KW-1133">Transmembrane helix</keyword>
<evidence type="ECO:0000256" key="10">
    <source>
        <dbReference type="ARBA" id="ARBA00022989"/>
    </source>
</evidence>
<evidence type="ECO:0000256" key="6">
    <source>
        <dbReference type="ARBA" id="ARBA00022475"/>
    </source>
</evidence>
<comment type="caution">
    <text evidence="14">The sequence shown here is derived from an EMBL/GenBank/DDBJ whole genome shotgun (WGS) entry which is preliminary data.</text>
</comment>
<gene>
    <name evidence="14" type="ORF">IB75_04845</name>
</gene>
<dbReference type="EMBL" id="JPGN01000027">
    <property type="protein sequence ID" value="KFI20152.1"/>
    <property type="molecule type" value="Genomic_DNA"/>
</dbReference>
<dbReference type="GO" id="GO:0017004">
    <property type="term" value="P:cytochrome complex assembly"/>
    <property type="evidence" value="ECO:0007669"/>
    <property type="project" value="UniProtKB-KW"/>
</dbReference>
<feature type="transmembrane region" description="Helical" evidence="13">
    <location>
        <begin position="105"/>
        <end position="135"/>
    </location>
</feature>
<evidence type="ECO:0000256" key="1">
    <source>
        <dbReference type="ARBA" id="ARBA00002442"/>
    </source>
</evidence>
<dbReference type="PANTHER" id="PTHR30070">
    <property type="entry name" value="HEME EXPORTER PROTEIN B"/>
    <property type="match status" value="1"/>
</dbReference>
<organism evidence="14 15">
    <name type="scientific">Nitrosococcus oceani C-27</name>
    <dbReference type="NCBI Taxonomy" id="314279"/>
    <lineage>
        <taxon>Bacteria</taxon>
        <taxon>Pseudomonadati</taxon>
        <taxon>Pseudomonadota</taxon>
        <taxon>Gammaproteobacteria</taxon>
        <taxon>Chromatiales</taxon>
        <taxon>Chromatiaceae</taxon>
        <taxon>Nitrosococcus</taxon>
    </lineage>
</organism>
<proteinExistence type="inferred from homology"/>